<dbReference type="EMBL" id="QAPF01000039">
    <property type="protein sequence ID" value="TEA20019.1"/>
    <property type="molecule type" value="Genomic_DNA"/>
</dbReference>
<evidence type="ECO:0000313" key="2">
    <source>
        <dbReference type="EMBL" id="TEA20019.1"/>
    </source>
</evidence>
<sequence>MRFIALATLLSLAAALPAAVTPEQTTTSLASRDTTTGAALAVEANILARGGNPVDRTYDWPADSVWWGSTGVQFEVTNIGGGKYRFDFWNSGPSNGGSWKFRVSNAGNTLAERTVAPHGSASVELAQTGSNFNIYVESV</sequence>
<name>A0A4R8TQ11_9PEZI</name>
<proteinExistence type="predicted"/>
<organism evidence="2 3">
    <name type="scientific">Colletotrichum sidae</name>
    <dbReference type="NCBI Taxonomy" id="1347389"/>
    <lineage>
        <taxon>Eukaryota</taxon>
        <taxon>Fungi</taxon>
        <taxon>Dikarya</taxon>
        <taxon>Ascomycota</taxon>
        <taxon>Pezizomycotina</taxon>
        <taxon>Sordariomycetes</taxon>
        <taxon>Hypocreomycetidae</taxon>
        <taxon>Glomerellales</taxon>
        <taxon>Glomerellaceae</taxon>
        <taxon>Colletotrichum</taxon>
        <taxon>Colletotrichum orbiculare species complex</taxon>
    </lineage>
</organism>
<keyword evidence="1" id="KW-0732">Signal</keyword>
<reference evidence="2 3" key="1">
    <citation type="submission" date="2018-11" db="EMBL/GenBank/DDBJ databases">
        <title>Genome sequence and assembly of Colletotrichum sidae.</title>
        <authorList>
            <person name="Gan P."/>
            <person name="Shirasu K."/>
        </authorList>
    </citation>
    <scope>NUCLEOTIDE SEQUENCE [LARGE SCALE GENOMIC DNA]</scope>
    <source>
        <strain evidence="2 3">CBS 518.97</strain>
    </source>
</reference>
<dbReference type="AlphaFoldDB" id="A0A4R8TQ11"/>
<feature type="chain" id="PRO_5021001366" evidence="1">
    <location>
        <begin position="16"/>
        <end position="139"/>
    </location>
</feature>
<comment type="caution">
    <text evidence="2">The sequence shown here is derived from an EMBL/GenBank/DDBJ whole genome shotgun (WGS) entry which is preliminary data.</text>
</comment>
<evidence type="ECO:0000256" key="1">
    <source>
        <dbReference type="SAM" id="SignalP"/>
    </source>
</evidence>
<gene>
    <name evidence="2" type="ORF">C8034_v008782</name>
</gene>
<feature type="signal peptide" evidence="1">
    <location>
        <begin position="1"/>
        <end position="15"/>
    </location>
</feature>
<accession>A0A4R8TQ11</accession>
<protein>
    <submittedName>
        <fullName evidence="2">Uncharacterized protein</fullName>
    </submittedName>
</protein>
<evidence type="ECO:0000313" key="3">
    <source>
        <dbReference type="Proteomes" id="UP000295604"/>
    </source>
</evidence>
<dbReference type="Proteomes" id="UP000295604">
    <property type="component" value="Unassembled WGS sequence"/>
</dbReference>
<keyword evidence="3" id="KW-1185">Reference proteome</keyword>